<sequence>MNLANDRVTGPGGEVRLPRGFPNLEKMCRALATVGLAENENGETVDDPEQIAVCLHLKERFRSRRWIQWVLLDGDSCDLATFEPLNSEFRPGDPHDVTGQRLSRFSYVKRDGADFVLLSPETACRMTLRSDEVLRHIWHLSSPLDGAQANEPLFVALGQFGFLEPGLADEPVERASWAFADAILHSSSRRGLDEPIVGENTDLQEQYPAPQARLVPTGTTYALTPARGKIQLAIDGRRSCRVWQASPIPLPLLSSFLQRLGAVHESFVAGGLERLYKPIPAAGSIHELEWYIAVGNVSGLEQGLYRYCGFEHTLHAVPDSADTAAEMLQNAGSSMGATAEVPPALIVLATRMPRIAWKYRGMAYRLTLLNAGIALDAMYNTATELDLGGCAIGTGDPRPFQRVTGLSWFEESPVVEFALGLPK</sequence>
<evidence type="ECO:0000313" key="3">
    <source>
        <dbReference type="Proteomes" id="UP000193778"/>
    </source>
</evidence>
<feature type="domain" description="Nitroreductase" evidence="1">
    <location>
        <begin position="234"/>
        <end position="420"/>
    </location>
</feature>
<evidence type="ECO:0000313" key="2">
    <source>
        <dbReference type="EMBL" id="SLN54837.1"/>
    </source>
</evidence>
<dbReference type="Gene3D" id="3.40.109.10">
    <property type="entry name" value="NADH Oxidase"/>
    <property type="match status" value="1"/>
</dbReference>
<dbReference type="PANTHER" id="PTHR43745:SF2">
    <property type="entry name" value="NITROREDUCTASE MJ1384-RELATED"/>
    <property type="match status" value="1"/>
</dbReference>
<dbReference type="InterPro" id="IPR029479">
    <property type="entry name" value="Nitroreductase"/>
</dbReference>
<accession>A0A1X6ZKV4</accession>
<dbReference type="Pfam" id="PF00881">
    <property type="entry name" value="Nitroreductase"/>
    <property type="match status" value="1"/>
</dbReference>
<gene>
    <name evidence="2" type="ORF">RUM8411_02659</name>
</gene>
<keyword evidence="3" id="KW-1185">Reference proteome</keyword>
<name>A0A1X6ZKV4_9RHOB</name>
<dbReference type="InterPro" id="IPR000415">
    <property type="entry name" value="Nitroreductase-like"/>
</dbReference>
<dbReference type="SUPFAM" id="SSF55469">
    <property type="entry name" value="FMN-dependent nitroreductase-like"/>
    <property type="match status" value="1"/>
</dbReference>
<dbReference type="GO" id="GO:0016491">
    <property type="term" value="F:oxidoreductase activity"/>
    <property type="evidence" value="ECO:0007669"/>
    <property type="project" value="InterPro"/>
</dbReference>
<dbReference type="NCBIfam" id="TIGR03605">
    <property type="entry name" value="antibiot_sagB"/>
    <property type="match status" value="1"/>
</dbReference>
<dbReference type="PANTHER" id="PTHR43745">
    <property type="entry name" value="NITROREDUCTASE MJ1384-RELATED"/>
    <property type="match status" value="1"/>
</dbReference>
<evidence type="ECO:0000259" key="1">
    <source>
        <dbReference type="Pfam" id="PF00881"/>
    </source>
</evidence>
<dbReference type="CDD" id="cd02142">
    <property type="entry name" value="McbC_SagB-like_oxidoreductase"/>
    <property type="match status" value="1"/>
</dbReference>
<dbReference type="InterPro" id="IPR052544">
    <property type="entry name" value="Bacteriocin_Proc_Enz"/>
</dbReference>
<reference evidence="3" key="1">
    <citation type="submission" date="2017-03" db="EMBL/GenBank/DDBJ databases">
        <authorList>
            <person name="Rodrigo-Torres L."/>
            <person name="Arahal R.D."/>
            <person name="Lucena T."/>
        </authorList>
    </citation>
    <scope>NUCLEOTIDE SEQUENCE [LARGE SCALE GENOMIC DNA]</scope>
    <source>
        <strain evidence="3">CECT 8411</strain>
    </source>
</reference>
<proteinExistence type="predicted"/>
<dbReference type="Proteomes" id="UP000193778">
    <property type="component" value="Unassembled WGS sequence"/>
</dbReference>
<dbReference type="AlphaFoldDB" id="A0A1X6ZKV4"/>
<protein>
    <submittedName>
        <fullName evidence="2">Nitroreductase family protein</fullName>
    </submittedName>
</protein>
<dbReference type="EMBL" id="FWFP01000007">
    <property type="protein sequence ID" value="SLN54837.1"/>
    <property type="molecule type" value="Genomic_DNA"/>
</dbReference>
<dbReference type="InterPro" id="IPR020051">
    <property type="entry name" value="SagB-type_dehydrogenase"/>
</dbReference>
<organism evidence="2 3">
    <name type="scientific">Ruegeria meonggei</name>
    <dbReference type="NCBI Taxonomy" id="1446476"/>
    <lineage>
        <taxon>Bacteria</taxon>
        <taxon>Pseudomonadati</taxon>
        <taxon>Pseudomonadota</taxon>
        <taxon>Alphaproteobacteria</taxon>
        <taxon>Rhodobacterales</taxon>
        <taxon>Roseobacteraceae</taxon>
        <taxon>Ruegeria</taxon>
    </lineage>
</organism>